<proteinExistence type="predicted"/>
<feature type="region of interest" description="Disordered" evidence="1">
    <location>
        <begin position="1"/>
        <end position="71"/>
    </location>
</feature>
<evidence type="ECO:0000256" key="1">
    <source>
        <dbReference type="SAM" id="MobiDB-lite"/>
    </source>
</evidence>
<protein>
    <submittedName>
        <fullName evidence="2">Uncharacterized protein</fullName>
    </submittedName>
</protein>
<accession>A0AAV5VKP6</accession>
<dbReference type="Proteomes" id="UP001432322">
    <property type="component" value="Unassembled WGS sequence"/>
</dbReference>
<feature type="region of interest" description="Disordered" evidence="1">
    <location>
        <begin position="211"/>
        <end position="438"/>
    </location>
</feature>
<feature type="non-terminal residue" evidence="2">
    <location>
        <position position="458"/>
    </location>
</feature>
<sequence>CLQDTMSRFSGGGGGGRRPPAPSYQTTSSSSRNYSSSAGADRELSRSYSSANGGNSANYYSSSRKPEAPSAGYSYLEPNWIEKTRSTLPVDPYASHSASGYLDRAPIPAPYASSRDYPAPAAPTVYPSSAAAALSVGGGAYGASSTMPKAYARTEEYFRTPPSLTGHGNGYGYGSGGGNAYEQSTMAAQAAALYELQHAKQREEWAAPPSMAVAGHHGGAMDYGRRTGDRRSDERRRDEGRKDERRGGDDRRAEAWRGSDPSRDRRPPVPSRERDRDLRAPVAAPPSSRRVDHSTHGRDVRRETAAAGGGTVRATRDTARDRDLRASRDISSRRAEERKAVDTRLDRESRELERQLAKVQRELKQLESGGGGARGKEREIDRSRKPPPRRPSPPRRRVAPALPRRSAILPPRSLATRTFPARMPAVRPTRPIGGRSARQSALLPSLLDGIVSCPAPGR</sequence>
<feature type="compositionally biased region" description="Basic and acidic residues" evidence="1">
    <location>
        <begin position="374"/>
        <end position="384"/>
    </location>
</feature>
<feature type="compositionally biased region" description="Basic and acidic residues" evidence="1">
    <location>
        <begin position="223"/>
        <end position="279"/>
    </location>
</feature>
<reference evidence="2" key="1">
    <citation type="submission" date="2023-10" db="EMBL/GenBank/DDBJ databases">
        <title>Genome assembly of Pristionchus species.</title>
        <authorList>
            <person name="Yoshida K."/>
            <person name="Sommer R.J."/>
        </authorList>
    </citation>
    <scope>NUCLEOTIDE SEQUENCE</scope>
    <source>
        <strain evidence="2">RS5133</strain>
    </source>
</reference>
<keyword evidence="3" id="KW-1185">Reference proteome</keyword>
<dbReference type="AlphaFoldDB" id="A0AAV5VKP6"/>
<feature type="compositionally biased region" description="Basic and acidic residues" evidence="1">
    <location>
        <begin position="314"/>
        <end position="365"/>
    </location>
</feature>
<comment type="caution">
    <text evidence="2">The sequence shown here is derived from an EMBL/GenBank/DDBJ whole genome shotgun (WGS) entry which is preliminary data.</text>
</comment>
<organism evidence="2 3">
    <name type="scientific">Pristionchus fissidentatus</name>
    <dbReference type="NCBI Taxonomy" id="1538716"/>
    <lineage>
        <taxon>Eukaryota</taxon>
        <taxon>Metazoa</taxon>
        <taxon>Ecdysozoa</taxon>
        <taxon>Nematoda</taxon>
        <taxon>Chromadorea</taxon>
        <taxon>Rhabditida</taxon>
        <taxon>Rhabditina</taxon>
        <taxon>Diplogasteromorpha</taxon>
        <taxon>Diplogasteroidea</taxon>
        <taxon>Neodiplogasteridae</taxon>
        <taxon>Pristionchus</taxon>
    </lineage>
</organism>
<dbReference type="EMBL" id="BTSY01000003">
    <property type="protein sequence ID" value="GMT18354.1"/>
    <property type="molecule type" value="Genomic_DNA"/>
</dbReference>
<name>A0AAV5VKP6_9BILA</name>
<feature type="compositionally biased region" description="Low complexity" evidence="1">
    <location>
        <begin position="23"/>
        <end position="37"/>
    </location>
</feature>
<feature type="non-terminal residue" evidence="2">
    <location>
        <position position="1"/>
    </location>
</feature>
<evidence type="ECO:0000313" key="3">
    <source>
        <dbReference type="Proteomes" id="UP001432322"/>
    </source>
</evidence>
<feature type="compositionally biased region" description="Basic and acidic residues" evidence="1">
    <location>
        <begin position="289"/>
        <end position="304"/>
    </location>
</feature>
<feature type="compositionally biased region" description="Basic residues" evidence="1">
    <location>
        <begin position="385"/>
        <end position="398"/>
    </location>
</feature>
<evidence type="ECO:0000313" key="2">
    <source>
        <dbReference type="EMBL" id="GMT18354.1"/>
    </source>
</evidence>
<feature type="compositionally biased region" description="Low complexity" evidence="1">
    <location>
        <begin position="46"/>
        <end position="63"/>
    </location>
</feature>
<gene>
    <name evidence="2" type="ORF">PFISCL1PPCAC_9651</name>
</gene>